<dbReference type="AlphaFoldDB" id="A0A0R0M6T0"/>
<protein>
    <submittedName>
        <fullName evidence="1">Uncharacterized protein</fullName>
    </submittedName>
</protein>
<proteinExistence type="predicted"/>
<gene>
    <name evidence="1" type="ORF">M153_13700015825</name>
</gene>
<dbReference type="EMBL" id="LGUB01000028">
    <property type="protein sequence ID" value="KRH94817.1"/>
    <property type="molecule type" value="Genomic_DNA"/>
</dbReference>
<organism evidence="1 2">
    <name type="scientific">Pseudoloma neurophilia</name>
    <dbReference type="NCBI Taxonomy" id="146866"/>
    <lineage>
        <taxon>Eukaryota</taxon>
        <taxon>Fungi</taxon>
        <taxon>Fungi incertae sedis</taxon>
        <taxon>Microsporidia</taxon>
        <taxon>Pseudoloma</taxon>
    </lineage>
</organism>
<comment type="caution">
    <text evidence="1">The sequence shown here is derived from an EMBL/GenBank/DDBJ whole genome shotgun (WGS) entry which is preliminary data.</text>
</comment>
<dbReference type="VEuPathDB" id="MicrosporidiaDB:M153_13700015825"/>
<dbReference type="Proteomes" id="UP000051530">
    <property type="component" value="Unassembled WGS sequence"/>
</dbReference>
<evidence type="ECO:0000313" key="1">
    <source>
        <dbReference type="EMBL" id="KRH94817.1"/>
    </source>
</evidence>
<reference evidence="1 2" key="1">
    <citation type="submission" date="2015-07" db="EMBL/GenBank/DDBJ databases">
        <title>The genome of Pseudoloma neurophilia, a relevant intracellular parasite of the zebrafish.</title>
        <authorList>
            <person name="Ndikumana S."/>
            <person name="Pelin A."/>
            <person name="Sanders J."/>
            <person name="Corradi N."/>
        </authorList>
    </citation>
    <scope>NUCLEOTIDE SEQUENCE [LARGE SCALE GENOMIC DNA]</scope>
    <source>
        <strain evidence="1 2">MK1</strain>
    </source>
</reference>
<sequence length="46" mass="5637">MKHLFEIFFFLRLRIFHLITKKLHNSALPILFINYILTSTMNRIKC</sequence>
<evidence type="ECO:0000313" key="2">
    <source>
        <dbReference type="Proteomes" id="UP000051530"/>
    </source>
</evidence>
<keyword evidence="2" id="KW-1185">Reference proteome</keyword>
<accession>A0A0R0M6T0</accession>
<name>A0A0R0M6T0_9MICR</name>